<feature type="region of interest" description="Disordered" evidence="1">
    <location>
        <begin position="1"/>
        <end position="33"/>
    </location>
</feature>
<feature type="compositionally biased region" description="Basic and acidic residues" evidence="1">
    <location>
        <begin position="12"/>
        <end position="21"/>
    </location>
</feature>
<dbReference type="Proteomes" id="UP001251524">
    <property type="component" value="Unassembled WGS sequence"/>
</dbReference>
<evidence type="ECO:0000313" key="3">
    <source>
        <dbReference type="Proteomes" id="UP001251524"/>
    </source>
</evidence>
<evidence type="ECO:0000313" key="2">
    <source>
        <dbReference type="EMBL" id="MDR7136166.1"/>
    </source>
</evidence>
<gene>
    <name evidence="2" type="ORF">J2X06_003384</name>
</gene>
<proteinExistence type="predicted"/>
<evidence type="ECO:0000256" key="1">
    <source>
        <dbReference type="SAM" id="MobiDB-lite"/>
    </source>
</evidence>
<organism evidence="2 3">
    <name type="scientific">Lysobacter niastensis</name>
    <dbReference type="NCBI Taxonomy" id="380629"/>
    <lineage>
        <taxon>Bacteria</taxon>
        <taxon>Pseudomonadati</taxon>
        <taxon>Pseudomonadota</taxon>
        <taxon>Gammaproteobacteria</taxon>
        <taxon>Lysobacterales</taxon>
        <taxon>Lysobacteraceae</taxon>
        <taxon>Lysobacter</taxon>
    </lineage>
</organism>
<keyword evidence="3" id="KW-1185">Reference proteome</keyword>
<protein>
    <submittedName>
        <fullName evidence="2">Uncharacterized protein</fullName>
    </submittedName>
</protein>
<accession>A0ABU1WEZ1</accession>
<sequence length="62" mass="6967">MKVAQHPYLSSDARRLRERDGTPPWGIHPCEVDSVSPQPGTVFHAAWIDASRIRAELEVELS</sequence>
<dbReference type="RefSeq" id="WP_310064402.1">
    <property type="nucleotide sequence ID" value="NZ_JAVDVY010000003.1"/>
</dbReference>
<name>A0ABU1WEZ1_9GAMM</name>
<dbReference type="EMBL" id="JAVDVY010000003">
    <property type="protein sequence ID" value="MDR7136166.1"/>
    <property type="molecule type" value="Genomic_DNA"/>
</dbReference>
<comment type="caution">
    <text evidence="2">The sequence shown here is derived from an EMBL/GenBank/DDBJ whole genome shotgun (WGS) entry which is preliminary data.</text>
</comment>
<reference evidence="2 3" key="1">
    <citation type="submission" date="2023-07" db="EMBL/GenBank/DDBJ databases">
        <title>Sorghum-associated microbial communities from plants grown in Nebraska, USA.</title>
        <authorList>
            <person name="Schachtman D."/>
        </authorList>
    </citation>
    <scope>NUCLEOTIDE SEQUENCE [LARGE SCALE GENOMIC DNA]</scope>
    <source>
        <strain evidence="2 3">BE198</strain>
    </source>
</reference>